<reference evidence="2 3" key="1">
    <citation type="submission" date="2015-11" db="EMBL/GenBank/DDBJ databases">
        <title>Genome sequences of Lysobacter enzymogenes strain C3 and Lysobacter antibioticus ATCC 29479.</title>
        <authorList>
            <person name="Kobayashi D.Y."/>
        </authorList>
    </citation>
    <scope>NUCLEOTIDE SEQUENCE [LARGE SCALE GENOMIC DNA]</scope>
    <source>
        <strain evidence="2 3">C3</strain>
    </source>
</reference>
<sequence length="322" mass="35855">MDRIASGALSALTPQSPAQWQTAPLLFQHRLHADPRFAKAAIAGLIDRYPRRSYSIVHMGEQGAGGRRVWREGDFGGLDGARVLDAIERGRLWLNLRDGHAHDAELDATMRGLFAEAGALAPPVSSYGHRLGVLVSSPGAQVYYHADLPGQGLLQLHGRKRIYIYPPRLPFLSEQGLENIALSQLEVGLEYRPEFDREAMVFDLEPGQGLFWPLNSPHRIENHDSLNVSLTLEYWTQEIRRSQMINVANGILRNHYGVAPRSRKLGGPSFYAKAALQSLWRRSGRLDGLRRAARPIDFRLDPDRPGAILDLGAPKRRDGQGA</sequence>
<dbReference type="AlphaFoldDB" id="A0A0S2DGP9"/>
<dbReference type="PATRIC" id="fig|69.6.peg.2428"/>
<evidence type="ECO:0000313" key="2">
    <source>
        <dbReference type="EMBL" id="ALN57815.1"/>
    </source>
</evidence>
<name>A0A0S2DGP9_LYSEN</name>
<proteinExistence type="predicted"/>
<protein>
    <recommendedName>
        <fullName evidence="1">JmjC domain-containing protein</fullName>
    </recommendedName>
</protein>
<dbReference type="Proteomes" id="UP000061569">
    <property type="component" value="Chromosome"/>
</dbReference>
<dbReference type="EMBL" id="CP013140">
    <property type="protein sequence ID" value="ALN57815.1"/>
    <property type="molecule type" value="Genomic_DNA"/>
</dbReference>
<dbReference type="Gene3D" id="2.60.120.650">
    <property type="entry name" value="Cupin"/>
    <property type="match status" value="1"/>
</dbReference>
<dbReference type="SUPFAM" id="SSF51197">
    <property type="entry name" value="Clavaminate synthase-like"/>
    <property type="match status" value="1"/>
</dbReference>
<dbReference type="InterPro" id="IPR003347">
    <property type="entry name" value="JmjC_dom"/>
</dbReference>
<dbReference type="PROSITE" id="PS51184">
    <property type="entry name" value="JMJC"/>
    <property type="match status" value="1"/>
</dbReference>
<accession>A0A0S2DGP9</accession>
<evidence type="ECO:0000313" key="3">
    <source>
        <dbReference type="Proteomes" id="UP000061569"/>
    </source>
</evidence>
<gene>
    <name evidence="2" type="ORF">GLE_2466</name>
</gene>
<feature type="domain" description="JmjC" evidence="1">
    <location>
        <begin position="106"/>
        <end position="251"/>
    </location>
</feature>
<evidence type="ECO:0000259" key="1">
    <source>
        <dbReference type="PROSITE" id="PS51184"/>
    </source>
</evidence>
<dbReference type="KEGG" id="lez:GLE_2466"/>
<dbReference type="STRING" id="69.GLE_2466"/>
<organism evidence="2 3">
    <name type="scientific">Lysobacter enzymogenes</name>
    <dbReference type="NCBI Taxonomy" id="69"/>
    <lineage>
        <taxon>Bacteria</taxon>
        <taxon>Pseudomonadati</taxon>
        <taxon>Pseudomonadota</taxon>
        <taxon>Gammaproteobacteria</taxon>
        <taxon>Lysobacterales</taxon>
        <taxon>Lysobacteraceae</taxon>
        <taxon>Lysobacter</taxon>
    </lineage>
</organism>